<feature type="domain" description="HTH araC/xylS-type" evidence="4">
    <location>
        <begin position="215"/>
        <end position="317"/>
    </location>
</feature>
<gene>
    <name evidence="5" type="ORF">FHR83_008453</name>
</gene>
<protein>
    <submittedName>
        <fullName evidence="5">AraC-like DNA-binding protein</fullName>
    </submittedName>
</protein>
<proteinExistence type="predicted"/>
<dbReference type="EMBL" id="JACHXF010000028">
    <property type="protein sequence ID" value="MBB3100728.1"/>
    <property type="molecule type" value="Genomic_DNA"/>
</dbReference>
<organism evidence="5 6">
    <name type="scientific">Actinoplanes campanulatus</name>
    <dbReference type="NCBI Taxonomy" id="113559"/>
    <lineage>
        <taxon>Bacteria</taxon>
        <taxon>Bacillati</taxon>
        <taxon>Actinomycetota</taxon>
        <taxon>Actinomycetes</taxon>
        <taxon>Micromonosporales</taxon>
        <taxon>Micromonosporaceae</taxon>
        <taxon>Actinoplanes</taxon>
    </lineage>
</organism>
<evidence type="ECO:0000256" key="2">
    <source>
        <dbReference type="ARBA" id="ARBA00023125"/>
    </source>
</evidence>
<evidence type="ECO:0000259" key="4">
    <source>
        <dbReference type="PROSITE" id="PS01124"/>
    </source>
</evidence>
<dbReference type="Pfam" id="PF14525">
    <property type="entry name" value="AraC_binding_2"/>
    <property type="match status" value="1"/>
</dbReference>
<dbReference type="Gene3D" id="1.10.10.60">
    <property type="entry name" value="Homeodomain-like"/>
    <property type="match status" value="1"/>
</dbReference>
<dbReference type="InterPro" id="IPR018060">
    <property type="entry name" value="HTH_AraC"/>
</dbReference>
<dbReference type="InterPro" id="IPR009057">
    <property type="entry name" value="Homeodomain-like_sf"/>
</dbReference>
<sequence>MLTVFDSATIAARERLEAWREITAASLAPTAIDSPDPEAFTGRLRSMPLGNAQVTSLSYTSLVARRSSREIRKSDPECYQVGIIRAGRQGIEQNDASAMLGRGDLVIYDSSQPFEAIVSATSLAEAVHLQFPRRLLPLPTRQVAGLCATSLPGNVGIGSLLAAFLTSLADGRTQYIERDARRLETIALDLTTAVLAHHLERENPPLRSPTYTLYLRIIAFIENNLHRPELRPATIADAHRISQRYLHRLFQQHHPAGVAAHIRARRLDRARRDLADHRLDHLTIATIARRWGFGRPADFSRAFHRHTGTPPRDYRSNT</sequence>
<dbReference type="PANTHER" id="PTHR46796">
    <property type="entry name" value="HTH-TYPE TRANSCRIPTIONAL ACTIVATOR RHAS-RELATED"/>
    <property type="match status" value="1"/>
</dbReference>
<dbReference type="GO" id="GO:0043565">
    <property type="term" value="F:sequence-specific DNA binding"/>
    <property type="evidence" value="ECO:0007669"/>
    <property type="project" value="InterPro"/>
</dbReference>
<dbReference type="PROSITE" id="PS01124">
    <property type="entry name" value="HTH_ARAC_FAMILY_2"/>
    <property type="match status" value="1"/>
</dbReference>
<accession>A0A7W5AQS1</accession>
<dbReference type="AlphaFoldDB" id="A0A7W5AQS1"/>
<dbReference type="PANTHER" id="PTHR46796:SF6">
    <property type="entry name" value="ARAC SUBFAMILY"/>
    <property type="match status" value="1"/>
</dbReference>
<dbReference type="Pfam" id="PF12833">
    <property type="entry name" value="HTH_18"/>
    <property type="match status" value="1"/>
</dbReference>
<keyword evidence="6" id="KW-1185">Reference proteome</keyword>
<dbReference type="GO" id="GO:0003700">
    <property type="term" value="F:DNA-binding transcription factor activity"/>
    <property type="evidence" value="ECO:0007669"/>
    <property type="project" value="InterPro"/>
</dbReference>
<dbReference type="SMART" id="SM00342">
    <property type="entry name" value="HTH_ARAC"/>
    <property type="match status" value="1"/>
</dbReference>
<comment type="caution">
    <text evidence="5">The sequence shown here is derived from an EMBL/GenBank/DDBJ whole genome shotgun (WGS) entry which is preliminary data.</text>
</comment>
<dbReference type="InterPro" id="IPR050204">
    <property type="entry name" value="AraC_XylS_family_regulators"/>
</dbReference>
<evidence type="ECO:0000313" key="6">
    <source>
        <dbReference type="Proteomes" id="UP000590749"/>
    </source>
</evidence>
<dbReference type="Proteomes" id="UP000590749">
    <property type="component" value="Unassembled WGS sequence"/>
</dbReference>
<keyword evidence="3" id="KW-0804">Transcription</keyword>
<dbReference type="RefSeq" id="WP_183226773.1">
    <property type="nucleotide sequence ID" value="NZ_BMPW01000029.1"/>
</dbReference>
<dbReference type="InterPro" id="IPR035418">
    <property type="entry name" value="AraC-bd_2"/>
</dbReference>
<evidence type="ECO:0000256" key="3">
    <source>
        <dbReference type="ARBA" id="ARBA00023163"/>
    </source>
</evidence>
<keyword evidence="2 5" id="KW-0238">DNA-binding</keyword>
<keyword evidence="1" id="KW-0805">Transcription regulation</keyword>
<reference evidence="5 6" key="1">
    <citation type="submission" date="2020-08" db="EMBL/GenBank/DDBJ databases">
        <title>Genomic Encyclopedia of Type Strains, Phase III (KMG-III): the genomes of soil and plant-associated and newly described type strains.</title>
        <authorList>
            <person name="Whitman W."/>
        </authorList>
    </citation>
    <scope>NUCLEOTIDE SEQUENCE [LARGE SCALE GENOMIC DNA]</scope>
    <source>
        <strain evidence="5 6">CECT 3287</strain>
    </source>
</reference>
<dbReference type="SUPFAM" id="SSF46689">
    <property type="entry name" value="Homeodomain-like"/>
    <property type="match status" value="1"/>
</dbReference>
<evidence type="ECO:0000313" key="5">
    <source>
        <dbReference type="EMBL" id="MBB3100728.1"/>
    </source>
</evidence>
<evidence type="ECO:0000256" key="1">
    <source>
        <dbReference type="ARBA" id="ARBA00023015"/>
    </source>
</evidence>
<name>A0A7W5AQS1_9ACTN</name>